<dbReference type="GeneID" id="34727566"/>
<proteinExistence type="predicted"/>
<dbReference type="EMBL" id="MF770611">
    <property type="protein sequence ID" value="ATG25411.1"/>
    <property type="molecule type" value="Genomic_DNA"/>
</dbReference>
<reference evidence="1" key="1">
    <citation type="journal article" date="2014" name="Proc. Natl. Acad. Sci. U.S.A.">
        <title>The dynamic history of plastid genomes in the Campanulaceae sensu lato is unique among angiosperms.</title>
        <authorList>
            <person name="Knox E.B."/>
        </authorList>
    </citation>
    <scope>NUCLEOTIDE SEQUENCE</scope>
</reference>
<geneLocation type="plastid" evidence="1"/>
<sequence>MSFQKMDKRLFRELRNLKLDLLYCIILLKYLETWGIERTSLRHKLAMAYLLNLELQTRNFCDRFSLTYVYIVNKGVETNFFDRLINFYIVKRGLQTHSLFGLISKGFLHLLKRRRHTNSVFDKMAIMYLIARCDEAVYEGLSMSGLGEVFDLGKVEGKNFINHNLERLSKTPMAFETAKIAIAYRSVLAFESETPDGFVYNLELGYWTGALERLHELEKEEN</sequence>
<dbReference type="AlphaFoldDB" id="A0A291EZW7"/>
<name>A0A291EZW7_LOBPU</name>
<gene>
    <name evidence="1" type="primary">ORF222</name>
    <name evidence="1" type="ORF">Lo_pub1Pt0547</name>
</gene>
<dbReference type="RefSeq" id="YP_009435409.1">
    <property type="nucleotide sequence ID" value="NC_036078.1"/>
</dbReference>
<reference evidence="1" key="2">
    <citation type="submission" date="2017-08" db="EMBL/GenBank/DDBJ databases">
        <authorList>
            <person name="Knox E.B."/>
        </authorList>
    </citation>
    <scope>NUCLEOTIDE SEQUENCE</scope>
</reference>
<evidence type="ECO:0000313" key="1">
    <source>
        <dbReference type="EMBL" id="ATG25411.1"/>
    </source>
</evidence>
<protein>
    <submittedName>
        <fullName evidence="1">Uncharacterized protein</fullName>
    </submittedName>
</protein>
<organism evidence="1">
    <name type="scientific">Lobelia puberula</name>
    <name type="common">Downy lobelia</name>
    <dbReference type="NCBI Taxonomy" id="113203"/>
    <lineage>
        <taxon>Eukaryota</taxon>
        <taxon>Viridiplantae</taxon>
        <taxon>Streptophyta</taxon>
        <taxon>Embryophyta</taxon>
        <taxon>Tracheophyta</taxon>
        <taxon>Spermatophyta</taxon>
        <taxon>Magnoliopsida</taxon>
        <taxon>eudicotyledons</taxon>
        <taxon>Gunneridae</taxon>
        <taxon>Pentapetalae</taxon>
        <taxon>asterids</taxon>
        <taxon>campanulids</taxon>
        <taxon>Asterales</taxon>
        <taxon>Campanulaceae</taxon>
        <taxon>Lobelia</taxon>
    </lineage>
</organism>
<keyword evidence="1" id="KW-0934">Plastid</keyword>
<accession>A0A291EZW7</accession>